<keyword evidence="3" id="KW-1185">Reference proteome</keyword>
<reference evidence="2 3" key="1">
    <citation type="submission" date="2016-04" db="EMBL/GenBank/DDBJ databases">
        <title>A degradative enzymes factory behind the ericoid mycorrhizal symbiosis.</title>
        <authorList>
            <consortium name="DOE Joint Genome Institute"/>
            <person name="Martino E."/>
            <person name="Morin E."/>
            <person name="Grelet G."/>
            <person name="Kuo A."/>
            <person name="Kohler A."/>
            <person name="Daghino S."/>
            <person name="Barry K."/>
            <person name="Choi C."/>
            <person name="Cichocki N."/>
            <person name="Clum A."/>
            <person name="Copeland A."/>
            <person name="Hainaut M."/>
            <person name="Haridas S."/>
            <person name="Labutti K."/>
            <person name="Lindquist E."/>
            <person name="Lipzen A."/>
            <person name="Khouja H.-R."/>
            <person name="Murat C."/>
            <person name="Ohm R."/>
            <person name="Olson A."/>
            <person name="Spatafora J."/>
            <person name="Veneault-Fourrey C."/>
            <person name="Henrissat B."/>
            <person name="Grigoriev I."/>
            <person name="Martin F."/>
            <person name="Perotto S."/>
        </authorList>
    </citation>
    <scope>NUCLEOTIDE SEQUENCE [LARGE SCALE GENOMIC DNA]</scope>
    <source>
        <strain evidence="2 3">F</strain>
    </source>
</reference>
<proteinExistence type="predicted"/>
<evidence type="ECO:0000313" key="3">
    <source>
        <dbReference type="Proteomes" id="UP000235786"/>
    </source>
</evidence>
<dbReference type="EMBL" id="KZ613955">
    <property type="protein sequence ID" value="PMD33868.1"/>
    <property type="molecule type" value="Genomic_DNA"/>
</dbReference>
<evidence type="ECO:0000313" key="2">
    <source>
        <dbReference type="EMBL" id="PMD33868.1"/>
    </source>
</evidence>
<gene>
    <name evidence="2" type="ORF">L207DRAFT_147615</name>
</gene>
<protein>
    <submittedName>
        <fullName evidence="2">Uncharacterized protein</fullName>
    </submittedName>
</protein>
<dbReference type="AlphaFoldDB" id="A0A2J6R5R4"/>
<feature type="region of interest" description="Disordered" evidence="1">
    <location>
        <begin position="1"/>
        <end position="36"/>
    </location>
</feature>
<name>A0A2J6R5R4_HYAVF</name>
<dbReference type="Proteomes" id="UP000235786">
    <property type="component" value="Unassembled WGS sequence"/>
</dbReference>
<dbReference type="OrthoDB" id="341259at2759"/>
<evidence type="ECO:0000256" key="1">
    <source>
        <dbReference type="SAM" id="MobiDB-lite"/>
    </source>
</evidence>
<sequence>MAGKKKKGRKDSIDPLIPVEEVKDSRPTSSIEQEEKRRRRAFLQLDPLNVHQTILKHLQGSTRAPITSAYEMAKLITTSCADVFDQYKIPPEYQFFDFFERSIGNLIDQETRCFKLFMKGLDNNNQPSSLPLPLAHSPPNPVLSIATETRLLVEIKDIRDE</sequence>
<dbReference type="STRING" id="1149755.A0A2J6R5R4"/>
<accession>A0A2J6R5R4</accession>
<organism evidence="2 3">
    <name type="scientific">Hyaloscypha variabilis (strain UAMH 11265 / GT02V1 / F)</name>
    <name type="common">Meliniomyces variabilis</name>
    <dbReference type="NCBI Taxonomy" id="1149755"/>
    <lineage>
        <taxon>Eukaryota</taxon>
        <taxon>Fungi</taxon>
        <taxon>Dikarya</taxon>
        <taxon>Ascomycota</taxon>
        <taxon>Pezizomycotina</taxon>
        <taxon>Leotiomycetes</taxon>
        <taxon>Helotiales</taxon>
        <taxon>Hyaloscyphaceae</taxon>
        <taxon>Hyaloscypha</taxon>
        <taxon>Hyaloscypha variabilis</taxon>
    </lineage>
</organism>